<organism evidence="3 4">
    <name type="scientific">Carnegiea gigantea</name>
    <dbReference type="NCBI Taxonomy" id="171969"/>
    <lineage>
        <taxon>Eukaryota</taxon>
        <taxon>Viridiplantae</taxon>
        <taxon>Streptophyta</taxon>
        <taxon>Embryophyta</taxon>
        <taxon>Tracheophyta</taxon>
        <taxon>Spermatophyta</taxon>
        <taxon>Magnoliopsida</taxon>
        <taxon>eudicotyledons</taxon>
        <taxon>Gunneridae</taxon>
        <taxon>Pentapetalae</taxon>
        <taxon>Caryophyllales</taxon>
        <taxon>Cactineae</taxon>
        <taxon>Cactaceae</taxon>
        <taxon>Cactoideae</taxon>
        <taxon>Echinocereeae</taxon>
        <taxon>Carnegiea</taxon>
    </lineage>
</organism>
<feature type="compositionally biased region" description="Acidic residues" evidence="1">
    <location>
        <begin position="374"/>
        <end position="384"/>
    </location>
</feature>
<keyword evidence="4" id="KW-1185">Reference proteome</keyword>
<name>A0A9Q1QG27_9CARY</name>
<dbReference type="GO" id="GO:0008270">
    <property type="term" value="F:zinc ion binding"/>
    <property type="evidence" value="ECO:0007669"/>
    <property type="project" value="InterPro"/>
</dbReference>
<proteinExistence type="predicted"/>
<gene>
    <name evidence="3" type="ORF">Cgig2_029723</name>
</gene>
<feature type="compositionally biased region" description="Polar residues" evidence="1">
    <location>
        <begin position="358"/>
        <end position="367"/>
    </location>
</feature>
<dbReference type="Pfam" id="PF06972">
    <property type="entry name" value="GIP1_N"/>
    <property type="match status" value="1"/>
</dbReference>
<feature type="compositionally biased region" description="Polar residues" evidence="1">
    <location>
        <begin position="317"/>
        <end position="329"/>
    </location>
</feature>
<sequence>MSSGRVRGGGGGSNSNGGGVGSIPAASKKMVQSLKEIVNCPELEIYAMLREYPFHEVKSKCEKKKEIKDVSDSRPYGASSSSSPGGRVGVDRYSGHGSTAQYGASDSGALCGKPVYKRDNGPTAHTGPALAMTGNNVNRQQPPLSDSNMDKAFPAFTAENTSAAPASSGFQSACAGMPGQVSMADIVKMGRPHVKASGILNTSQQHVTNQHVVVSSAMPTRDDLHPSQNHSVKLSESNSDSGVTGSQYVPPNDGWHLEEEPPAANVSSIVEPSIDSEPCSDHYDRAKQQYRSQSDDVRFLKDDAGDNAHADLVRSVPGSNQNIQEENSGGVSGFDNHLYQDINSYHVDHREADGACGSVSSVTTDLQKLSLPKEDEDSVSEEDGPDVKIPDHLHVLSADCSHLSFGTFGSGVGAPFSGPLDSRPVKSDEQEVAATSDAPRPIGQPQTRYFQLFEAYHLSFIWRRTTADENTAHRMGANSDNFDATSVSQPDLLKQEAPEVAQENQYSFPSPATSYTFEKSQQLNTSFTHSQTSSQMQGVHCRCLLVADVGECFTKKPAEVLVAIYCYFEARIKGTSVVVFMEVSEQKPKSHLSHCVHNMANSSNVYTGGSKLVDSVIHLKNSTLGKSNRTHVLRRTEPEDIGHIPNGSRDDEFYHDESDGPQPYRCRGSGFPKSASLRPPSLSPFRKPLTLKGNYRIVNSNVQFSQPVSSANSSSLTSTPLFPSPSLSSMVCHKCYERGHPASRCPNHAFTIELDTLEDDDQIKETVYLVVGDMAIESEDEDDERESSYCHEIMWALGRGREA</sequence>
<feature type="compositionally biased region" description="Gly residues" evidence="1">
    <location>
        <begin position="1"/>
        <end position="21"/>
    </location>
</feature>
<evidence type="ECO:0000313" key="3">
    <source>
        <dbReference type="EMBL" id="KAJ8439185.1"/>
    </source>
</evidence>
<feature type="compositionally biased region" description="Low complexity" evidence="1">
    <location>
        <begin position="73"/>
        <end position="85"/>
    </location>
</feature>
<dbReference type="EMBL" id="JAKOGI010000228">
    <property type="protein sequence ID" value="KAJ8439185.1"/>
    <property type="molecule type" value="Genomic_DNA"/>
</dbReference>
<dbReference type="AlphaFoldDB" id="A0A9Q1QG27"/>
<feature type="region of interest" description="Disordered" evidence="1">
    <location>
        <begin position="355"/>
        <end position="388"/>
    </location>
</feature>
<feature type="region of interest" description="Disordered" evidence="1">
    <location>
        <begin position="1"/>
        <end position="24"/>
    </location>
</feature>
<feature type="domain" description="GBF-interacting protein 1 N-terminal" evidence="2">
    <location>
        <begin position="23"/>
        <end position="51"/>
    </location>
</feature>
<feature type="region of interest" description="Disordered" evidence="1">
    <location>
        <begin position="220"/>
        <end position="267"/>
    </location>
</feature>
<accession>A0A9Q1QG27</accession>
<dbReference type="GO" id="GO:0003676">
    <property type="term" value="F:nucleic acid binding"/>
    <property type="evidence" value="ECO:0007669"/>
    <property type="project" value="InterPro"/>
</dbReference>
<dbReference type="PANTHER" id="PTHR46445">
    <property type="entry name" value="RNA POLYMERASE II DEGRADATION FACTOR-LIKE PROTEIN (DUF1296)"/>
    <property type="match status" value="1"/>
</dbReference>
<dbReference type="InterPro" id="IPR036875">
    <property type="entry name" value="Znf_CCHC_sf"/>
</dbReference>
<evidence type="ECO:0000313" key="4">
    <source>
        <dbReference type="Proteomes" id="UP001153076"/>
    </source>
</evidence>
<comment type="caution">
    <text evidence="3">The sequence shown here is derived from an EMBL/GenBank/DDBJ whole genome shotgun (WGS) entry which is preliminary data.</text>
</comment>
<evidence type="ECO:0000256" key="1">
    <source>
        <dbReference type="SAM" id="MobiDB-lite"/>
    </source>
</evidence>
<reference evidence="3" key="1">
    <citation type="submission" date="2022-04" db="EMBL/GenBank/DDBJ databases">
        <title>Carnegiea gigantea Genome sequencing and assembly v2.</title>
        <authorList>
            <person name="Copetti D."/>
            <person name="Sanderson M.J."/>
            <person name="Burquez A."/>
            <person name="Wojciechowski M.F."/>
        </authorList>
    </citation>
    <scope>NUCLEOTIDE SEQUENCE</scope>
    <source>
        <strain evidence="3">SGP5-SGP5p</strain>
        <tissue evidence="3">Aerial part</tissue>
    </source>
</reference>
<dbReference type="Proteomes" id="UP001153076">
    <property type="component" value="Unassembled WGS sequence"/>
</dbReference>
<feature type="compositionally biased region" description="Polar residues" evidence="1">
    <location>
        <begin position="226"/>
        <end position="249"/>
    </location>
</feature>
<feature type="compositionally biased region" description="Polar residues" evidence="1">
    <location>
        <begin position="133"/>
        <end position="147"/>
    </location>
</feature>
<dbReference type="InterPro" id="IPR009719">
    <property type="entry name" value="GIP1_N"/>
</dbReference>
<feature type="compositionally biased region" description="Basic and acidic residues" evidence="1">
    <location>
        <begin position="58"/>
        <end position="72"/>
    </location>
</feature>
<dbReference type="OrthoDB" id="762072at2759"/>
<feature type="region of interest" description="Disordered" evidence="1">
    <location>
        <begin position="635"/>
        <end position="659"/>
    </location>
</feature>
<feature type="region of interest" description="Disordered" evidence="1">
    <location>
        <begin position="58"/>
        <end position="151"/>
    </location>
</feature>
<dbReference type="SUPFAM" id="SSF57756">
    <property type="entry name" value="Retrovirus zinc finger-like domains"/>
    <property type="match status" value="1"/>
</dbReference>
<feature type="region of interest" description="Disordered" evidence="1">
    <location>
        <begin position="310"/>
        <end position="335"/>
    </location>
</feature>
<protein>
    <recommendedName>
        <fullName evidence="2">GBF-interacting protein 1 N-terminal domain-containing protein</fullName>
    </recommendedName>
</protein>
<feature type="compositionally biased region" description="Basic and acidic residues" evidence="1">
    <location>
        <begin position="635"/>
        <end position="658"/>
    </location>
</feature>
<evidence type="ECO:0000259" key="2">
    <source>
        <dbReference type="Pfam" id="PF06972"/>
    </source>
</evidence>
<feature type="region of interest" description="Disordered" evidence="1">
    <location>
        <begin position="419"/>
        <end position="444"/>
    </location>
</feature>
<dbReference type="PANTHER" id="PTHR46445:SF3">
    <property type="entry name" value="RNA POLYMERASE II DEGRADATION FACTOR-LIKE PROTEIN (DUF1296)-RELATED"/>
    <property type="match status" value="1"/>
</dbReference>